<name>A0ABV9TRM6_9ACTN</name>
<protein>
    <recommendedName>
        <fullName evidence="10">O-antigen/teichoic acid export membrane protein</fullName>
    </recommendedName>
</protein>
<evidence type="ECO:0000256" key="4">
    <source>
        <dbReference type="ARBA" id="ARBA00022989"/>
    </source>
</evidence>
<feature type="transmembrane region" description="Helical" evidence="7">
    <location>
        <begin position="169"/>
        <end position="192"/>
    </location>
</feature>
<feature type="transmembrane region" description="Helical" evidence="7">
    <location>
        <begin position="38"/>
        <end position="58"/>
    </location>
</feature>
<accession>A0ABV9TRM6</accession>
<evidence type="ECO:0000256" key="7">
    <source>
        <dbReference type="SAM" id="Phobius"/>
    </source>
</evidence>
<keyword evidence="5 7" id="KW-0472">Membrane</keyword>
<dbReference type="RefSeq" id="WP_378251825.1">
    <property type="nucleotide sequence ID" value="NZ_JBHSIT010000001.1"/>
</dbReference>
<feature type="transmembrane region" description="Helical" evidence="7">
    <location>
        <begin position="324"/>
        <end position="344"/>
    </location>
</feature>
<dbReference type="PANTHER" id="PTHR30250">
    <property type="entry name" value="PST FAMILY PREDICTED COLANIC ACID TRANSPORTER"/>
    <property type="match status" value="1"/>
</dbReference>
<feature type="transmembrane region" description="Helical" evidence="7">
    <location>
        <begin position="73"/>
        <end position="92"/>
    </location>
</feature>
<feature type="transmembrane region" description="Helical" evidence="7">
    <location>
        <begin position="204"/>
        <end position="225"/>
    </location>
</feature>
<gene>
    <name evidence="8" type="ORF">ACFPCY_02115</name>
</gene>
<keyword evidence="9" id="KW-1185">Reference proteome</keyword>
<reference evidence="9" key="1">
    <citation type="journal article" date="2019" name="Int. J. Syst. Evol. Microbiol.">
        <title>The Global Catalogue of Microorganisms (GCM) 10K type strain sequencing project: providing services to taxonomists for standard genome sequencing and annotation.</title>
        <authorList>
            <consortium name="The Broad Institute Genomics Platform"/>
            <consortium name="The Broad Institute Genome Sequencing Center for Infectious Disease"/>
            <person name="Wu L."/>
            <person name="Ma J."/>
        </authorList>
    </citation>
    <scope>NUCLEOTIDE SEQUENCE [LARGE SCALE GENOMIC DNA]</scope>
    <source>
        <strain evidence="9">KLKA75</strain>
    </source>
</reference>
<feature type="region of interest" description="Disordered" evidence="6">
    <location>
        <begin position="439"/>
        <end position="576"/>
    </location>
</feature>
<evidence type="ECO:0000256" key="6">
    <source>
        <dbReference type="SAM" id="MobiDB-lite"/>
    </source>
</evidence>
<evidence type="ECO:0000256" key="3">
    <source>
        <dbReference type="ARBA" id="ARBA00022692"/>
    </source>
</evidence>
<evidence type="ECO:0008006" key="10">
    <source>
        <dbReference type="Google" id="ProtNLM"/>
    </source>
</evidence>
<feature type="transmembrane region" description="Helical" evidence="7">
    <location>
        <begin position="386"/>
        <end position="405"/>
    </location>
</feature>
<comment type="caution">
    <text evidence="8">The sequence shown here is derived from an EMBL/GenBank/DDBJ whole genome shotgun (WGS) entry which is preliminary data.</text>
</comment>
<feature type="transmembrane region" description="Helical" evidence="7">
    <location>
        <begin position="138"/>
        <end position="157"/>
    </location>
</feature>
<proteinExistence type="predicted"/>
<evidence type="ECO:0000256" key="5">
    <source>
        <dbReference type="ARBA" id="ARBA00023136"/>
    </source>
</evidence>
<feature type="transmembrane region" description="Helical" evidence="7">
    <location>
        <begin position="282"/>
        <end position="303"/>
    </location>
</feature>
<dbReference type="PANTHER" id="PTHR30250:SF11">
    <property type="entry name" value="O-ANTIGEN TRANSPORTER-RELATED"/>
    <property type="match status" value="1"/>
</dbReference>
<feature type="region of interest" description="Disordered" evidence="6">
    <location>
        <begin position="1"/>
        <end position="20"/>
    </location>
</feature>
<keyword evidence="4 7" id="KW-1133">Transmembrane helix</keyword>
<feature type="compositionally biased region" description="Gly residues" evidence="6">
    <location>
        <begin position="538"/>
        <end position="576"/>
    </location>
</feature>
<keyword evidence="3 7" id="KW-0812">Transmembrane</keyword>
<evidence type="ECO:0000256" key="2">
    <source>
        <dbReference type="ARBA" id="ARBA00022475"/>
    </source>
</evidence>
<dbReference type="Proteomes" id="UP001595872">
    <property type="component" value="Unassembled WGS sequence"/>
</dbReference>
<evidence type="ECO:0000256" key="1">
    <source>
        <dbReference type="ARBA" id="ARBA00004651"/>
    </source>
</evidence>
<feature type="transmembrane region" description="Helical" evidence="7">
    <location>
        <begin position="411"/>
        <end position="433"/>
    </location>
</feature>
<feature type="transmembrane region" description="Helical" evidence="7">
    <location>
        <begin position="246"/>
        <end position="270"/>
    </location>
</feature>
<sequence>MTSSSEARADAVGAPPGGGGRAPGWLRRELSNPLFRNAYALVVNGGLTGLLGLGYWALGAKLYAPDDMGRNWAVIQAIMFVGSVTMLNFLLIRFVPQTARHTRALVLTCYGTGAAAAALLALGFLATLSWWGPSFRHLHNWHSALWFLVMAIAWNLWNQQEGVFTGLRHAGWVPVVNMAFGLAKLVLLVALAGSFPADGVTLSWFVPVLAALVPVSYLIFGRMIPRHRAENYGRGPRPTYRQIWRYLGGAYLGGAFQYASISLIPVIVAAHLAEDANAYFQMAWALGMMLDLLALTLSMSLTVEGSFDTDRMASSARAALRRTMTLLPPVVLVVVLGAPFGLAFFGHEYASRGAPLLQILAIAVLPKALIELYIGVLRVENRTNLIAFLQAIRFLGVLALLFPLIDPHHLAVIGLAILAVNTVVALLVLPGLVRAIRGTGPSRRAGSGDETSDGPDSEGAVASRDERPDRKSHGSPESKSLDRPGSESWGSSEGEGLDSPGRERLDGSQGESLGGPERERLGSPEDEGLGGSERERAGGPGGGGLGGSGGGGGVGPGGAGSGPAGVFPVGGGRDIS</sequence>
<evidence type="ECO:0000313" key="8">
    <source>
        <dbReference type="EMBL" id="MFC4906103.1"/>
    </source>
</evidence>
<dbReference type="InterPro" id="IPR050833">
    <property type="entry name" value="Poly_Biosynth_Transport"/>
</dbReference>
<evidence type="ECO:0000313" key="9">
    <source>
        <dbReference type="Proteomes" id="UP001595872"/>
    </source>
</evidence>
<dbReference type="EMBL" id="JBHSIT010000001">
    <property type="protein sequence ID" value="MFC4906103.1"/>
    <property type="molecule type" value="Genomic_DNA"/>
</dbReference>
<organism evidence="8 9">
    <name type="scientific">Actinomadura gamaensis</name>
    <dbReference type="NCBI Taxonomy" id="1763541"/>
    <lineage>
        <taxon>Bacteria</taxon>
        <taxon>Bacillati</taxon>
        <taxon>Actinomycetota</taxon>
        <taxon>Actinomycetes</taxon>
        <taxon>Streptosporangiales</taxon>
        <taxon>Thermomonosporaceae</taxon>
        <taxon>Actinomadura</taxon>
    </lineage>
</organism>
<feature type="transmembrane region" description="Helical" evidence="7">
    <location>
        <begin position="104"/>
        <end position="132"/>
    </location>
</feature>
<feature type="compositionally biased region" description="Basic and acidic residues" evidence="6">
    <location>
        <begin position="463"/>
        <end position="485"/>
    </location>
</feature>
<comment type="subcellular location">
    <subcellularLocation>
        <location evidence="1">Cell membrane</location>
        <topology evidence="1">Multi-pass membrane protein</topology>
    </subcellularLocation>
</comment>
<feature type="transmembrane region" description="Helical" evidence="7">
    <location>
        <begin position="356"/>
        <end position="374"/>
    </location>
</feature>
<keyword evidence="2" id="KW-1003">Cell membrane</keyword>